<organism evidence="1 2">
    <name type="scientific">Vairimorpha ceranae</name>
    <dbReference type="NCBI Taxonomy" id="40302"/>
    <lineage>
        <taxon>Eukaryota</taxon>
        <taxon>Fungi</taxon>
        <taxon>Fungi incertae sedis</taxon>
        <taxon>Microsporidia</taxon>
        <taxon>Nosematidae</taxon>
        <taxon>Vairimorpha</taxon>
    </lineage>
</organism>
<dbReference type="RefSeq" id="XP_024331268.1">
    <property type="nucleotide sequence ID" value="XM_024474265.1"/>
</dbReference>
<accession>A0A0F9WDL4</accession>
<dbReference type="VEuPathDB" id="MicrosporidiaDB:AAJ76_1800011588"/>
<dbReference type="GeneID" id="36319180"/>
<dbReference type="EMBL" id="JPQZ01000018">
    <property type="protein sequence ID" value="KKO75526.1"/>
    <property type="molecule type" value="Genomic_DNA"/>
</dbReference>
<sequence length="195" mass="22907">MLQPITYDYNSSTYKIFNIPVLCDDFYATSKNILILANNTIKIYTHNKCTSIKLYKIIKHNLILFIDKKCIINILYRLLINNYKTIEDIILYLKVDNIRKVQEMTEGFLITYKDGSKVFYNLNLEIIEKPCCSVLKPLKINTVIKTGERSICIKKNEIEIDGRSFECGNILKVVGYENYLFIKNEKMLKVFVFEK</sequence>
<protein>
    <submittedName>
        <fullName evidence="1">Uncharacterized protein</fullName>
    </submittedName>
</protein>
<comment type="caution">
    <text evidence="1">The sequence shown here is derived from an EMBL/GenBank/DDBJ whole genome shotgun (WGS) entry which is preliminary data.</text>
</comment>
<dbReference type="AlphaFoldDB" id="A0A0F9WDL4"/>
<dbReference type="OrthoDB" id="10671153at2759"/>
<reference evidence="1 2" key="1">
    <citation type="journal article" date="2015" name="Environ. Microbiol.">
        <title>Genome analyses suggest the presence of polyploidy and recent human-driven expansions in eight global populations of the honeybee pathogen Nosema ceranae.</title>
        <authorList>
            <person name="Pelin A."/>
            <person name="Selman M."/>
            <person name="Aris-Brosou S."/>
            <person name="Farinelli L."/>
            <person name="Corradi N."/>
        </authorList>
    </citation>
    <scope>NUCLEOTIDE SEQUENCE [LARGE SCALE GENOMIC DNA]</scope>
    <source>
        <strain evidence="1 2">PA08 1199</strain>
    </source>
</reference>
<dbReference type="Proteomes" id="UP000034350">
    <property type="component" value="Unassembled WGS sequence"/>
</dbReference>
<gene>
    <name evidence="1" type="ORF">AAJ76_1800011588</name>
</gene>
<evidence type="ECO:0000313" key="2">
    <source>
        <dbReference type="Proteomes" id="UP000034350"/>
    </source>
</evidence>
<proteinExistence type="predicted"/>
<keyword evidence="2" id="KW-1185">Reference proteome</keyword>
<evidence type="ECO:0000313" key="1">
    <source>
        <dbReference type="EMBL" id="KKO75526.1"/>
    </source>
</evidence>
<name>A0A0F9WDL4_9MICR</name>
<dbReference type="VEuPathDB" id="MicrosporidiaDB:G9O61_00g015740"/>